<dbReference type="Proteomes" id="UP000198727">
    <property type="component" value="Unassembled WGS sequence"/>
</dbReference>
<dbReference type="EMBL" id="FOWW01000002">
    <property type="protein sequence ID" value="SFP25315.1"/>
    <property type="molecule type" value="Genomic_DNA"/>
</dbReference>
<proteinExistence type="inferred from homology"/>
<dbReference type="SUPFAM" id="SSF51735">
    <property type="entry name" value="NAD(P)-binding Rossmann-fold domains"/>
    <property type="match status" value="1"/>
</dbReference>
<dbReference type="Gene3D" id="3.40.50.720">
    <property type="entry name" value="NAD(P)-binding Rossmann-like Domain"/>
    <property type="match status" value="1"/>
</dbReference>
<dbReference type="RefSeq" id="WP_092528626.1">
    <property type="nucleotide sequence ID" value="NZ_FOWW01000002.1"/>
</dbReference>
<dbReference type="SMART" id="SM00822">
    <property type="entry name" value="PKS_KR"/>
    <property type="match status" value="1"/>
</dbReference>
<dbReference type="PANTHER" id="PTHR43639:SF1">
    <property type="entry name" value="SHORT-CHAIN DEHYDROGENASE_REDUCTASE FAMILY PROTEIN"/>
    <property type="match status" value="1"/>
</dbReference>
<reference evidence="5" key="1">
    <citation type="submission" date="2016-10" db="EMBL/GenBank/DDBJ databases">
        <authorList>
            <person name="Varghese N."/>
            <person name="Submissions S."/>
        </authorList>
    </citation>
    <scope>NUCLEOTIDE SEQUENCE [LARGE SCALE GENOMIC DNA]</scope>
    <source>
        <strain evidence="5">CGMCC 4.5579</strain>
    </source>
</reference>
<dbReference type="PRINTS" id="PR00081">
    <property type="entry name" value="GDHRDH"/>
</dbReference>
<dbReference type="STRING" id="587909.SAMN05421810_10234"/>
<dbReference type="InterPro" id="IPR057326">
    <property type="entry name" value="KR_dom"/>
</dbReference>
<organism evidence="4 5">
    <name type="scientific">Amycolatopsis arida</name>
    <dbReference type="NCBI Taxonomy" id="587909"/>
    <lineage>
        <taxon>Bacteria</taxon>
        <taxon>Bacillati</taxon>
        <taxon>Actinomycetota</taxon>
        <taxon>Actinomycetes</taxon>
        <taxon>Pseudonocardiales</taxon>
        <taxon>Pseudonocardiaceae</taxon>
        <taxon>Amycolatopsis</taxon>
    </lineage>
</organism>
<evidence type="ECO:0000256" key="2">
    <source>
        <dbReference type="ARBA" id="ARBA00023002"/>
    </source>
</evidence>
<dbReference type="InterPro" id="IPR036291">
    <property type="entry name" value="NAD(P)-bd_dom_sf"/>
</dbReference>
<gene>
    <name evidence="4" type="ORF">SAMN05421810_10234</name>
</gene>
<sequence length="247" mass="24502">MTGELDGKVAVVTGGSRGIGAAIALRLAEHGADVVITYQHSADAAGTVVAAVEARGKRALAVRADSGDPTAVAEAVETAAAEFGRLDILVNNAGVGILGPLGSLAVADIDRALAVNVRAPLVAAQAATRHMGEAGRIISIGSCVGERTPGPGVALYALSKTALTGMTRGLARELGDRGITANVVHPGPVDTDMNPADGPGADHQRAGTALGRYARPAEIAATVAYLAGPDGSYVTGATIAVDGGWTA</sequence>
<dbReference type="Pfam" id="PF13561">
    <property type="entry name" value="adh_short_C2"/>
    <property type="match status" value="1"/>
</dbReference>
<dbReference type="GO" id="GO:0016491">
    <property type="term" value="F:oxidoreductase activity"/>
    <property type="evidence" value="ECO:0007669"/>
    <property type="project" value="UniProtKB-KW"/>
</dbReference>
<evidence type="ECO:0000256" key="1">
    <source>
        <dbReference type="ARBA" id="ARBA00006484"/>
    </source>
</evidence>
<dbReference type="FunFam" id="3.40.50.720:FF:000084">
    <property type="entry name" value="Short-chain dehydrogenase reductase"/>
    <property type="match status" value="1"/>
</dbReference>
<protein>
    <submittedName>
        <fullName evidence="4">NAD(P)-dependent dehydrogenase, short-chain alcohol dehydrogenase family</fullName>
    </submittedName>
</protein>
<evidence type="ECO:0000313" key="5">
    <source>
        <dbReference type="Proteomes" id="UP000198727"/>
    </source>
</evidence>
<dbReference type="OrthoDB" id="9803333at2"/>
<dbReference type="PANTHER" id="PTHR43639">
    <property type="entry name" value="OXIDOREDUCTASE, SHORT-CHAIN DEHYDROGENASE/REDUCTASE FAMILY (AFU_ORTHOLOGUE AFUA_5G02870)"/>
    <property type="match status" value="1"/>
</dbReference>
<comment type="similarity">
    <text evidence="1">Belongs to the short-chain dehydrogenases/reductases (SDR) family.</text>
</comment>
<dbReference type="AlphaFoldDB" id="A0A1I5NU49"/>
<dbReference type="PRINTS" id="PR00080">
    <property type="entry name" value="SDRFAMILY"/>
</dbReference>
<feature type="domain" description="Ketoreductase" evidence="3">
    <location>
        <begin position="8"/>
        <end position="219"/>
    </location>
</feature>
<keyword evidence="2" id="KW-0560">Oxidoreductase</keyword>
<dbReference type="InterPro" id="IPR002347">
    <property type="entry name" value="SDR_fam"/>
</dbReference>
<evidence type="ECO:0000259" key="3">
    <source>
        <dbReference type="SMART" id="SM00822"/>
    </source>
</evidence>
<evidence type="ECO:0000313" key="4">
    <source>
        <dbReference type="EMBL" id="SFP25315.1"/>
    </source>
</evidence>
<keyword evidence="5" id="KW-1185">Reference proteome</keyword>
<name>A0A1I5NU49_9PSEU</name>
<accession>A0A1I5NU49</accession>